<reference evidence="1" key="2">
    <citation type="journal article" date="2020" name="Microorganisms">
        <title>Osmotic Adaptation and Compatible Solute Biosynthesis of Phototrophic Bacteria as Revealed from Genome Analyses.</title>
        <authorList>
            <person name="Imhoff J.F."/>
            <person name="Rahn T."/>
            <person name="Kunzel S."/>
            <person name="Keller A."/>
            <person name="Neulinger S.C."/>
        </authorList>
    </citation>
    <scope>NUCLEOTIDE SEQUENCE</scope>
    <source>
        <strain evidence="1">IM 151</strain>
    </source>
</reference>
<dbReference type="SUPFAM" id="SSF54786">
    <property type="entry name" value="YcfA/nrd intein domain"/>
    <property type="match status" value="1"/>
</dbReference>
<dbReference type="InterPro" id="IPR038570">
    <property type="entry name" value="HicA_sf"/>
</dbReference>
<reference evidence="1" key="1">
    <citation type="submission" date="2017-08" db="EMBL/GenBank/DDBJ databases">
        <authorList>
            <person name="Imhoff J.F."/>
            <person name="Rahn T."/>
            <person name="Kuenzel S."/>
            <person name="Neulinger S.C."/>
        </authorList>
    </citation>
    <scope>NUCLEOTIDE SEQUENCE</scope>
    <source>
        <strain evidence="1">IM 151</strain>
    </source>
</reference>
<protein>
    <recommendedName>
        <fullName evidence="3">Addiction module toxin, HicA family</fullName>
    </recommendedName>
</protein>
<keyword evidence="2" id="KW-1185">Reference proteome</keyword>
<gene>
    <name evidence="1" type="ORF">CKO43_10730</name>
</gene>
<evidence type="ECO:0000313" key="2">
    <source>
        <dbReference type="Proteomes" id="UP001041814"/>
    </source>
</evidence>
<evidence type="ECO:0000313" key="1">
    <source>
        <dbReference type="EMBL" id="MBK1713254.1"/>
    </source>
</evidence>
<dbReference type="EMBL" id="NRRU01000034">
    <property type="protein sequence ID" value="MBK1713254.1"/>
    <property type="molecule type" value="Genomic_DNA"/>
</dbReference>
<dbReference type="Gene3D" id="3.30.920.30">
    <property type="entry name" value="Hypothetical protein"/>
    <property type="match status" value="1"/>
</dbReference>
<dbReference type="RefSeq" id="WP_200378640.1">
    <property type="nucleotide sequence ID" value="NZ_NRRU01000034.1"/>
</dbReference>
<organism evidence="1 2">
    <name type="scientific">Rubrivivax gelatinosus</name>
    <name type="common">Rhodocyclus gelatinosus</name>
    <name type="synonym">Rhodopseudomonas gelatinosa</name>
    <dbReference type="NCBI Taxonomy" id="28068"/>
    <lineage>
        <taxon>Bacteria</taxon>
        <taxon>Pseudomonadati</taxon>
        <taxon>Pseudomonadota</taxon>
        <taxon>Betaproteobacteria</taxon>
        <taxon>Burkholderiales</taxon>
        <taxon>Sphaerotilaceae</taxon>
        <taxon>Rubrivivax</taxon>
    </lineage>
</organism>
<accession>A0ABS1DV42</accession>
<dbReference type="Proteomes" id="UP001041814">
    <property type="component" value="Unassembled WGS sequence"/>
</dbReference>
<evidence type="ECO:0008006" key="3">
    <source>
        <dbReference type="Google" id="ProtNLM"/>
    </source>
</evidence>
<proteinExistence type="predicted"/>
<sequence length="65" mass="7489">MRGRALDWQIADLQVVARQHGVGWRHQKSSHCVFVRDDGRTLSVPAHRPIKPIYIRKFIDLIDGA</sequence>
<comment type="caution">
    <text evidence="1">The sequence shown here is derived from an EMBL/GenBank/DDBJ whole genome shotgun (WGS) entry which is preliminary data.</text>
</comment>
<name>A0ABS1DV42_RUBGE</name>